<dbReference type="Proteomes" id="UP000052023">
    <property type="component" value="Unassembled WGS sequence"/>
</dbReference>
<proteinExistence type="predicted"/>
<evidence type="ECO:0000259" key="3">
    <source>
        <dbReference type="PROSITE" id="PS50109"/>
    </source>
</evidence>
<dbReference type="InterPro" id="IPR003594">
    <property type="entry name" value="HATPase_dom"/>
</dbReference>
<dbReference type="PROSITE" id="PS50109">
    <property type="entry name" value="HIS_KIN"/>
    <property type="match status" value="1"/>
</dbReference>
<dbReference type="EMBL" id="LLYA01000156">
    <property type="protein sequence ID" value="KRR24210.1"/>
    <property type="molecule type" value="Genomic_DNA"/>
</dbReference>
<dbReference type="SMART" id="SM00387">
    <property type="entry name" value="HATPase_c"/>
    <property type="match status" value="1"/>
</dbReference>
<keyword evidence="5" id="KW-1185">Reference proteome</keyword>
<organism evidence="4 5">
    <name type="scientific">Bradyrhizobium retamae</name>
    <dbReference type="NCBI Taxonomy" id="1300035"/>
    <lineage>
        <taxon>Bacteria</taxon>
        <taxon>Pseudomonadati</taxon>
        <taxon>Pseudomonadota</taxon>
        <taxon>Alphaproteobacteria</taxon>
        <taxon>Hyphomicrobiales</taxon>
        <taxon>Nitrobacteraceae</taxon>
        <taxon>Bradyrhizobium</taxon>
    </lineage>
</organism>
<comment type="catalytic activity">
    <reaction evidence="1">
        <text>ATP + protein L-histidine = ADP + protein N-phospho-L-histidine.</text>
        <dbReference type="EC" id="2.7.13.3"/>
    </reaction>
</comment>
<reference evidence="4 5" key="1">
    <citation type="submission" date="2014-03" db="EMBL/GenBank/DDBJ databases">
        <title>Bradyrhizobium valentinum sp. nov., isolated from effective nodules of Lupinus mariae-josephae, a lupine endemic of basic-lime soils in Eastern Spain.</title>
        <authorList>
            <person name="Duran D."/>
            <person name="Rey L."/>
            <person name="Navarro A."/>
            <person name="Busquets A."/>
            <person name="Imperial J."/>
            <person name="Ruiz-Argueso T."/>
        </authorList>
    </citation>
    <scope>NUCLEOTIDE SEQUENCE [LARGE SCALE GENOMIC DNA]</scope>
    <source>
        <strain evidence="4 5">Ro19</strain>
    </source>
</reference>
<dbReference type="EC" id="2.7.13.3" evidence="2"/>
<protein>
    <recommendedName>
        <fullName evidence="2">histidine kinase</fullName>
        <ecNumber evidence="2">2.7.13.3</ecNumber>
    </recommendedName>
</protein>
<dbReference type="OrthoDB" id="9805722at2"/>
<dbReference type="RefSeq" id="WP_057844339.1">
    <property type="nucleotide sequence ID" value="NZ_LLYA01000156.1"/>
</dbReference>
<feature type="domain" description="Histidine kinase" evidence="3">
    <location>
        <begin position="105"/>
        <end position="319"/>
    </location>
</feature>
<dbReference type="GO" id="GO:0004673">
    <property type="term" value="F:protein histidine kinase activity"/>
    <property type="evidence" value="ECO:0007669"/>
    <property type="project" value="UniProtKB-EC"/>
</dbReference>
<dbReference type="PRINTS" id="PR00344">
    <property type="entry name" value="BCTRLSENSOR"/>
</dbReference>
<sequence length="355" mass="37009">MQIKETPHVSLPGVVESPPLEDVVVLADSAGVALGVQRAFGARVRSVRNGGSGLIASRFVEIPLVGRGGEISGVLCRTVPRSDTRGVFCSHGPEGAGAIRDVAQFVVHDINNLLAVIGSGLRLLDCQSDAAYRKAIVSKMQHAITQTALLSRQLLDAARPRAESIGGFVAGSRLAALAGTLDQALRPDITVRTDIAPDLWDFDADPEELYFALLNLYRNAADAMPNGGTITVAARNVEPSAGAIREFVEIVVADDGEGMTEEVLSQAFIPYFTTKGAGSGTGLGLAHVRRFAEGRGGAIGIESERGAGTLVRLFLPRVHAAGLPSSIVGTEIAYTPSANGGVFHIVNPATATPTS</sequence>
<dbReference type="Gene3D" id="3.30.565.10">
    <property type="entry name" value="Histidine kinase-like ATPase, C-terminal domain"/>
    <property type="match status" value="1"/>
</dbReference>
<dbReference type="PANTHER" id="PTHR43065:SF49">
    <property type="entry name" value="HISTIDINE KINASE"/>
    <property type="match status" value="1"/>
</dbReference>
<dbReference type="Pfam" id="PF02518">
    <property type="entry name" value="HATPase_c"/>
    <property type="match status" value="1"/>
</dbReference>
<dbReference type="AlphaFoldDB" id="A0A0R3MVR5"/>
<evidence type="ECO:0000313" key="5">
    <source>
        <dbReference type="Proteomes" id="UP000052023"/>
    </source>
</evidence>
<keyword evidence="4" id="KW-0808">Transferase</keyword>
<evidence type="ECO:0000256" key="1">
    <source>
        <dbReference type="ARBA" id="ARBA00000085"/>
    </source>
</evidence>
<dbReference type="PANTHER" id="PTHR43065">
    <property type="entry name" value="SENSOR HISTIDINE KINASE"/>
    <property type="match status" value="1"/>
</dbReference>
<keyword evidence="4" id="KW-0418">Kinase</keyword>
<comment type="caution">
    <text evidence="4">The sequence shown here is derived from an EMBL/GenBank/DDBJ whole genome shotgun (WGS) entry which is preliminary data.</text>
</comment>
<dbReference type="InterPro" id="IPR005467">
    <property type="entry name" value="His_kinase_dom"/>
</dbReference>
<dbReference type="InterPro" id="IPR036890">
    <property type="entry name" value="HATPase_C_sf"/>
</dbReference>
<name>A0A0R3MVR5_9BRAD</name>
<accession>A0A0R3MVR5</accession>
<evidence type="ECO:0000256" key="2">
    <source>
        <dbReference type="ARBA" id="ARBA00012438"/>
    </source>
</evidence>
<evidence type="ECO:0000313" key="4">
    <source>
        <dbReference type="EMBL" id="KRR24210.1"/>
    </source>
</evidence>
<gene>
    <name evidence="4" type="ORF">CQ13_25960</name>
</gene>
<dbReference type="InterPro" id="IPR004358">
    <property type="entry name" value="Sig_transdc_His_kin-like_C"/>
</dbReference>
<dbReference type="SUPFAM" id="SSF55874">
    <property type="entry name" value="ATPase domain of HSP90 chaperone/DNA topoisomerase II/histidine kinase"/>
    <property type="match status" value="1"/>
</dbReference>